<dbReference type="EMBL" id="JAQQWL010000009">
    <property type="protein sequence ID" value="KAK8058049.1"/>
    <property type="molecule type" value="Genomic_DNA"/>
</dbReference>
<dbReference type="RefSeq" id="XP_066713495.1">
    <property type="nucleotide sequence ID" value="XM_066859906.1"/>
</dbReference>
<keyword evidence="3" id="KW-1185">Reference proteome</keyword>
<feature type="compositionally biased region" description="Basic and acidic residues" evidence="1">
    <location>
        <begin position="95"/>
        <end position="105"/>
    </location>
</feature>
<feature type="compositionally biased region" description="Polar residues" evidence="1">
    <location>
        <begin position="110"/>
        <end position="126"/>
    </location>
</feature>
<gene>
    <name evidence="2" type="ORF">PG994_008497</name>
</gene>
<dbReference type="GeneID" id="92092969"/>
<protein>
    <submittedName>
        <fullName evidence="2">Uncharacterized protein</fullName>
    </submittedName>
</protein>
<proteinExistence type="predicted"/>
<evidence type="ECO:0000313" key="2">
    <source>
        <dbReference type="EMBL" id="KAK8058049.1"/>
    </source>
</evidence>
<accession>A0ABR1UGM3</accession>
<organism evidence="2 3">
    <name type="scientific">Apiospora phragmitis</name>
    <dbReference type="NCBI Taxonomy" id="2905665"/>
    <lineage>
        <taxon>Eukaryota</taxon>
        <taxon>Fungi</taxon>
        <taxon>Dikarya</taxon>
        <taxon>Ascomycota</taxon>
        <taxon>Pezizomycotina</taxon>
        <taxon>Sordariomycetes</taxon>
        <taxon>Xylariomycetidae</taxon>
        <taxon>Amphisphaeriales</taxon>
        <taxon>Apiosporaceae</taxon>
        <taxon>Apiospora</taxon>
    </lineage>
</organism>
<comment type="caution">
    <text evidence="2">The sequence shown here is derived from an EMBL/GenBank/DDBJ whole genome shotgun (WGS) entry which is preliminary data.</text>
</comment>
<feature type="region of interest" description="Disordered" evidence="1">
    <location>
        <begin position="91"/>
        <end position="149"/>
    </location>
</feature>
<evidence type="ECO:0000313" key="3">
    <source>
        <dbReference type="Proteomes" id="UP001480595"/>
    </source>
</evidence>
<dbReference type="Proteomes" id="UP001480595">
    <property type="component" value="Unassembled WGS sequence"/>
</dbReference>
<sequence>MRAAGFEDVVQEKFATHKQLGVLQRTNILEGLHGISISLFTKFLGMSTEEVEVFLADVRRDINDTRIHFHYPVKTPVEADDDDDLVILGPAPPTKKLDKGKEREVVTPNPKASSGIIATSTPSSKDVVTIESDTGPYTEGEPPVRSYERAEAETSLPQLISEVECYHIIIEKHCQVRADGGAQKPPHWS</sequence>
<evidence type="ECO:0000256" key="1">
    <source>
        <dbReference type="SAM" id="MobiDB-lite"/>
    </source>
</evidence>
<name>A0ABR1UGM3_9PEZI</name>
<reference evidence="2 3" key="1">
    <citation type="submission" date="2023-01" db="EMBL/GenBank/DDBJ databases">
        <title>Analysis of 21 Apiospora genomes using comparative genomics revels a genus with tremendous synthesis potential of carbohydrate active enzymes and secondary metabolites.</title>
        <authorList>
            <person name="Sorensen T."/>
        </authorList>
    </citation>
    <scope>NUCLEOTIDE SEQUENCE [LARGE SCALE GENOMIC DNA]</scope>
    <source>
        <strain evidence="2 3">CBS 135458</strain>
    </source>
</reference>